<dbReference type="Proteomes" id="UP000426246">
    <property type="component" value="Chromosome"/>
</dbReference>
<dbReference type="FunFam" id="3.10.300.10:FF:000001">
    <property type="entry name" value="Putative 3-methyladenine DNA glycosylase"/>
    <property type="match status" value="1"/>
</dbReference>
<gene>
    <name evidence="6" type="ORF">EHS13_16235</name>
</gene>
<evidence type="ECO:0000256" key="3">
    <source>
        <dbReference type="ARBA" id="ARBA00022801"/>
    </source>
</evidence>
<dbReference type="SUPFAM" id="SSF50486">
    <property type="entry name" value="FMT C-terminal domain-like"/>
    <property type="match status" value="1"/>
</dbReference>
<proteinExistence type="inferred from homology"/>
<evidence type="ECO:0000256" key="2">
    <source>
        <dbReference type="ARBA" id="ARBA00022763"/>
    </source>
</evidence>
<sequence length="187" mass="21280">MLKAFLEQDPVKVAEQILGYHLVRQTPLGRIRLRITETEAYKGSEDPASHSYRGLTPRNQLMFGDVGVVYVYFIYGMHFCMNIVSHREGEVGAILLRAAEVMEGYDIIRANRPKAAERDLINGPAKLTQALNINMGFNGYDLLQPTDELVLEKNNHNRSIIKTSRIGISKGQEFMWRFVLGKEQPNK</sequence>
<dbReference type="PANTHER" id="PTHR10429:SF0">
    <property type="entry name" value="DNA-3-METHYLADENINE GLYCOSYLASE"/>
    <property type="match status" value="1"/>
</dbReference>
<dbReference type="GO" id="GO:0003677">
    <property type="term" value="F:DNA binding"/>
    <property type="evidence" value="ECO:0007669"/>
    <property type="project" value="InterPro"/>
</dbReference>
<dbReference type="KEGG" id="ppsc:EHS13_16235"/>
<comment type="similarity">
    <text evidence="1 5">Belongs to the DNA glycosylase MPG family.</text>
</comment>
<dbReference type="CDD" id="cd00540">
    <property type="entry name" value="AAG"/>
    <property type="match status" value="1"/>
</dbReference>
<dbReference type="HAMAP" id="MF_00527">
    <property type="entry name" value="3MGH"/>
    <property type="match status" value="1"/>
</dbReference>
<dbReference type="EC" id="3.2.2.-" evidence="5"/>
<keyword evidence="2 5" id="KW-0227">DNA damage</keyword>
<dbReference type="InterPro" id="IPR003180">
    <property type="entry name" value="MPG"/>
</dbReference>
<evidence type="ECO:0000256" key="1">
    <source>
        <dbReference type="ARBA" id="ARBA00009232"/>
    </source>
</evidence>
<keyword evidence="4 5" id="KW-0234">DNA repair</keyword>
<dbReference type="Pfam" id="PF02245">
    <property type="entry name" value="Pur_DNA_glyco"/>
    <property type="match status" value="1"/>
</dbReference>
<dbReference type="Gene3D" id="3.10.300.10">
    <property type="entry name" value="Methylpurine-DNA glycosylase (MPG)"/>
    <property type="match status" value="1"/>
</dbReference>
<evidence type="ECO:0000256" key="4">
    <source>
        <dbReference type="ARBA" id="ARBA00023204"/>
    </source>
</evidence>
<dbReference type="RefSeq" id="WP_155701354.1">
    <property type="nucleotide sequence ID" value="NZ_CP034235.1"/>
</dbReference>
<dbReference type="PANTHER" id="PTHR10429">
    <property type="entry name" value="DNA-3-METHYLADENINE GLYCOSYLASE"/>
    <property type="match status" value="1"/>
</dbReference>
<dbReference type="InterPro" id="IPR036995">
    <property type="entry name" value="MPG_sf"/>
</dbReference>
<dbReference type="NCBIfam" id="NF002003">
    <property type="entry name" value="PRK00802.1-3"/>
    <property type="match status" value="1"/>
</dbReference>
<dbReference type="AlphaFoldDB" id="A0A6B8RLV5"/>
<accession>A0A6B8RLV5</accession>
<keyword evidence="6" id="KW-0326">Glycosidase</keyword>
<name>A0A6B8RLV5_9BACL</name>
<keyword evidence="7" id="KW-1185">Reference proteome</keyword>
<dbReference type="NCBIfam" id="TIGR00567">
    <property type="entry name" value="3mg"/>
    <property type="match status" value="1"/>
</dbReference>
<evidence type="ECO:0000256" key="5">
    <source>
        <dbReference type="HAMAP-Rule" id="MF_00527"/>
    </source>
</evidence>
<dbReference type="GO" id="GO:0003905">
    <property type="term" value="F:alkylbase DNA N-glycosylase activity"/>
    <property type="evidence" value="ECO:0007669"/>
    <property type="project" value="InterPro"/>
</dbReference>
<dbReference type="OrthoDB" id="9794313at2"/>
<dbReference type="GO" id="GO:0006284">
    <property type="term" value="P:base-excision repair"/>
    <property type="evidence" value="ECO:0007669"/>
    <property type="project" value="InterPro"/>
</dbReference>
<reference evidence="7" key="1">
    <citation type="submission" date="2018-11" db="EMBL/GenBank/DDBJ databases">
        <title>Complete genome sequence of Paenibacillus sp. ML311-T8.</title>
        <authorList>
            <person name="Nam Y.-D."/>
            <person name="Kang J."/>
            <person name="Chung W.-H."/>
            <person name="Park Y.S."/>
        </authorList>
    </citation>
    <scope>NUCLEOTIDE SEQUENCE [LARGE SCALE GENOMIC DNA]</scope>
    <source>
        <strain evidence="7">ML311-T8</strain>
    </source>
</reference>
<protein>
    <recommendedName>
        <fullName evidence="5">Putative 3-methyladenine DNA glycosylase</fullName>
        <ecNumber evidence="5">3.2.2.-</ecNumber>
    </recommendedName>
</protein>
<keyword evidence="3 5" id="KW-0378">Hydrolase</keyword>
<evidence type="ECO:0000313" key="7">
    <source>
        <dbReference type="Proteomes" id="UP000426246"/>
    </source>
</evidence>
<organism evidence="6 7">
    <name type="scientific">Paenibacillus psychroresistens</name>
    <dbReference type="NCBI Taxonomy" id="1778678"/>
    <lineage>
        <taxon>Bacteria</taxon>
        <taxon>Bacillati</taxon>
        <taxon>Bacillota</taxon>
        <taxon>Bacilli</taxon>
        <taxon>Bacillales</taxon>
        <taxon>Paenibacillaceae</taxon>
        <taxon>Paenibacillus</taxon>
    </lineage>
</organism>
<dbReference type="EMBL" id="CP034235">
    <property type="protein sequence ID" value="QGQ96318.1"/>
    <property type="molecule type" value="Genomic_DNA"/>
</dbReference>
<evidence type="ECO:0000313" key="6">
    <source>
        <dbReference type="EMBL" id="QGQ96318.1"/>
    </source>
</evidence>
<dbReference type="InterPro" id="IPR011034">
    <property type="entry name" value="Formyl_transferase-like_C_sf"/>
</dbReference>